<organism evidence="1 2">
    <name type="scientific">Nocardia wallacei</name>
    <dbReference type="NCBI Taxonomy" id="480035"/>
    <lineage>
        <taxon>Bacteria</taxon>
        <taxon>Bacillati</taxon>
        <taxon>Actinomycetota</taxon>
        <taxon>Actinomycetes</taxon>
        <taxon>Mycobacteriales</taxon>
        <taxon>Nocardiaceae</taxon>
        <taxon>Nocardia</taxon>
    </lineage>
</organism>
<proteinExistence type="predicted"/>
<keyword evidence="2" id="KW-1185">Reference proteome</keyword>
<accession>A0A7G1KE45</accession>
<evidence type="ECO:0000313" key="2">
    <source>
        <dbReference type="Proteomes" id="UP000516173"/>
    </source>
</evidence>
<reference evidence="1 2" key="1">
    <citation type="submission" date="2020-08" db="EMBL/GenBank/DDBJ databases">
        <title>Genome Sequencing of Nocardia wallacei strain FMUON74 and assembly.</title>
        <authorList>
            <person name="Toyokawa M."/>
            <person name="Uesaka K."/>
        </authorList>
    </citation>
    <scope>NUCLEOTIDE SEQUENCE [LARGE SCALE GENOMIC DNA]</scope>
    <source>
        <strain evidence="1 2">FMUON74</strain>
    </source>
</reference>
<protein>
    <submittedName>
        <fullName evidence="1">Uncharacterized protein</fullName>
    </submittedName>
</protein>
<dbReference type="Proteomes" id="UP000516173">
    <property type="component" value="Chromosome"/>
</dbReference>
<dbReference type="AlphaFoldDB" id="A0A7G1KE45"/>
<dbReference type="EMBL" id="AP023396">
    <property type="protein sequence ID" value="BCK53507.1"/>
    <property type="molecule type" value="Genomic_DNA"/>
</dbReference>
<gene>
    <name evidence="1" type="ORF">NWFMUON74_12790</name>
</gene>
<sequence>MSIISFAGMARTLVAVGMVSDDDMFLTMAAAGPRSTFDSSLDSVAFGAPVVGAALEAGAGVVWGARACGGAAAEEDAAFTFGAGEAAAGAAGAAGAAAGAVTGAAAGAGAALLVGAAGVGATSTPTRPELLVSPVDSGV</sequence>
<evidence type="ECO:0000313" key="1">
    <source>
        <dbReference type="EMBL" id="BCK53507.1"/>
    </source>
</evidence>
<dbReference type="KEGG" id="nwl:NWFMUON74_12790"/>
<name>A0A7G1KE45_9NOCA</name>